<reference evidence="1 2" key="1">
    <citation type="submission" date="2020-12" db="EMBL/GenBank/DDBJ databases">
        <title>A novel species.</title>
        <authorList>
            <person name="Li K."/>
        </authorList>
    </citation>
    <scope>NUCLEOTIDE SEQUENCE [LARGE SCALE GENOMIC DNA]</scope>
    <source>
        <strain evidence="1 2">ZYC-3</strain>
    </source>
</reference>
<dbReference type="KEGG" id="slf:JEQ17_25570"/>
<protein>
    <submittedName>
        <fullName evidence="1">Uncharacterized protein</fullName>
    </submittedName>
</protein>
<proteinExistence type="predicted"/>
<dbReference type="AlphaFoldDB" id="A0A7T7KXP5"/>
<dbReference type="Proteomes" id="UP000595636">
    <property type="component" value="Chromosome"/>
</dbReference>
<organism evidence="1 2">
    <name type="scientific">Streptomyces liliifuscus</name>
    <dbReference type="NCBI Taxonomy" id="2797636"/>
    <lineage>
        <taxon>Bacteria</taxon>
        <taxon>Bacillati</taxon>
        <taxon>Actinomycetota</taxon>
        <taxon>Actinomycetes</taxon>
        <taxon>Kitasatosporales</taxon>
        <taxon>Streptomycetaceae</taxon>
        <taxon>Streptomyces</taxon>
    </lineage>
</organism>
<dbReference type="RefSeq" id="WP_200397390.1">
    <property type="nucleotide sequence ID" value="NZ_CP066831.1"/>
</dbReference>
<gene>
    <name evidence="1" type="ORF">JEQ17_25570</name>
</gene>
<dbReference type="EMBL" id="CP066831">
    <property type="protein sequence ID" value="QQM42467.1"/>
    <property type="molecule type" value="Genomic_DNA"/>
</dbReference>
<evidence type="ECO:0000313" key="1">
    <source>
        <dbReference type="EMBL" id="QQM42467.1"/>
    </source>
</evidence>
<evidence type="ECO:0000313" key="2">
    <source>
        <dbReference type="Proteomes" id="UP000595636"/>
    </source>
</evidence>
<keyword evidence="2" id="KW-1185">Reference proteome</keyword>
<accession>A0A7T7KXP5</accession>
<name>A0A7T7KXP5_9ACTN</name>
<sequence length="60" mass="6834">MPEREVEIIESGRAWMAGEVPNDVYFSKVVQSTAVSPGQEFLNRLRSLIAVIAWWRKSPT</sequence>